<dbReference type="AlphaFoldDB" id="A0A5E4MX33"/>
<dbReference type="OrthoDB" id="6617084at2759"/>
<evidence type="ECO:0000313" key="2">
    <source>
        <dbReference type="EMBL" id="VVC36890.1"/>
    </source>
</evidence>
<dbReference type="Proteomes" id="UP000325440">
    <property type="component" value="Unassembled WGS sequence"/>
</dbReference>
<dbReference type="PROSITE" id="PS50878">
    <property type="entry name" value="RT_POL"/>
    <property type="match status" value="1"/>
</dbReference>
<dbReference type="PRINTS" id="PR01345">
    <property type="entry name" value="CERVTRCPTASE"/>
</dbReference>
<accession>A0A5E4MX33</accession>
<keyword evidence="2" id="KW-0695">RNA-directed DNA polymerase</keyword>
<dbReference type="InterPro" id="IPR000477">
    <property type="entry name" value="RT_dom"/>
</dbReference>
<dbReference type="PANTHER" id="PTHR47027:SF29">
    <property type="entry name" value="C2H2-TYPE DOMAIN-CONTAINING PROTEIN"/>
    <property type="match status" value="1"/>
</dbReference>
<proteinExistence type="predicted"/>
<sequence length="346" mass="39784">MEKLGVPAKITRMIRACVQNSKCMVKFNGQLSKAFMINTGLKQGDALSPMFFNIALEEVVRNALNTGIGVKLQESKTIKLIAYADDIVLHSESESDLQSMAESLMDESKKMGLTINEEKTKYMVLSRKNNRHNNLIVRNMEFELVGNFKYLGVELSVSGNNHKEIQNRINSANKCFFGLKTILKSKLVSIKSKLTLYKVIIRPIALYACETWTTTKTDEQNLARFERKVLQQIFGPRRNQNTGDYEQRKNEEVINILEDSDIIATMKCKRISWAGHIWRGREQTIGQVIYWKPKSKRQLGRPRQRWVDRVHKDLGMLGILNGEEQATDRDRWREVVVAAKDLKGLF</sequence>
<dbReference type="GO" id="GO:0003964">
    <property type="term" value="F:RNA-directed DNA polymerase activity"/>
    <property type="evidence" value="ECO:0007669"/>
    <property type="project" value="UniProtKB-KW"/>
</dbReference>
<dbReference type="InterPro" id="IPR043502">
    <property type="entry name" value="DNA/RNA_pol_sf"/>
</dbReference>
<keyword evidence="2" id="KW-0808">Transferase</keyword>
<dbReference type="Gene3D" id="3.30.70.270">
    <property type="match status" value="1"/>
</dbReference>
<dbReference type="InterPro" id="IPR043128">
    <property type="entry name" value="Rev_trsase/Diguanyl_cyclase"/>
</dbReference>
<organism evidence="2 3">
    <name type="scientific">Cinara cedri</name>
    <dbReference type="NCBI Taxonomy" id="506608"/>
    <lineage>
        <taxon>Eukaryota</taxon>
        <taxon>Metazoa</taxon>
        <taxon>Ecdysozoa</taxon>
        <taxon>Arthropoda</taxon>
        <taxon>Hexapoda</taxon>
        <taxon>Insecta</taxon>
        <taxon>Pterygota</taxon>
        <taxon>Neoptera</taxon>
        <taxon>Paraneoptera</taxon>
        <taxon>Hemiptera</taxon>
        <taxon>Sternorrhyncha</taxon>
        <taxon>Aphidomorpha</taxon>
        <taxon>Aphidoidea</taxon>
        <taxon>Aphididae</taxon>
        <taxon>Lachninae</taxon>
        <taxon>Cinara</taxon>
    </lineage>
</organism>
<keyword evidence="3" id="KW-1185">Reference proteome</keyword>
<protein>
    <submittedName>
        <fullName evidence="2">Reverse transcriptase domain</fullName>
    </submittedName>
</protein>
<name>A0A5E4MX33_9HEMI</name>
<dbReference type="SUPFAM" id="SSF56672">
    <property type="entry name" value="DNA/RNA polymerases"/>
    <property type="match status" value="1"/>
</dbReference>
<evidence type="ECO:0000313" key="3">
    <source>
        <dbReference type="Proteomes" id="UP000325440"/>
    </source>
</evidence>
<reference evidence="2 3" key="1">
    <citation type="submission" date="2019-08" db="EMBL/GenBank/DDBJ databases">
        <authorList>
            <person name="Alioto T."/>
            <person name="Alioto T."/>
            <person name="Gomez Garrido J."/>
        </authorList>
    </citation>
    <scope>NUCLEOTIDE SEQUENCE [LARGE SCALE GENOMIC DNA]</scope>
</reference>
<evidence type="ECO:0000259" key="1">
    <source>
        <dbReference type="PROSITE" id="PS50878"/>
    </source>
</evidence>
<feature type="domain" description="Reverse transcriptase" evidence="1">
    <location>
        <begin position="1"/>
        <end position="155"/>
    </location>
</feature>
<gene>
    <name evidence="2" type="ORF">CINCED_3A006910</name>
</gene>
<dbReference type="Pfam" id="PF00078">
    <property type="entry name" value="RVT_1"/>
    <property type="match status" value="1"/>
</dbReference>
<dbReference type="EMBL" id="CABPRJ010001438">
    <property type="protein sequence ID" value="VVC36890.1"/>
    <property type="molecule type" value="Genomic_DNA"/>
</dbReference>
<keyword evidence="2" id="KW-0548">Nucleotidyltransferase</keyword>
<dbReference type="PANTHER" id="PTHR47027">
    <property type="entry name" value="REVERSE TRANSCRIPTASE DOMAIN-CONTAINING PROTEIN"/>
    <property type="match status" value="1"/>
</dbReference>